<dbReference type="NCBIfam" id="TIGR02837">
    <property type="entry name" value="spore_II_R"/>
    <property type="match status" value="1"/>
</dbReference>
<comment type="caution">
    <text evidence="1">The sequence shown here is derived from an EMBL/GenBank/DDBJ whole genome shotgun (WGS) entry which is preliminary data.</text>
</comment>
<sequence>MARTPFSPAFRLLTLFTLLVAFCGGVASYLPHLEAHEASPLPLLRLHVVAPSDDPADQALKLKVRDEILAYVDPLLADCHSVEESRERVQAHLDEIQNRAASVITQAGYDYIVTPEVGRFHFPAKVYGHLKAPAGEYEALRVVIGGGQGANWWCVLYPPLCLSDRTGAVASENTAANPPAINTIESVSPNGGEPNIEVRSKLWDMVTGTEKP</sequence>
<evidence type="ECO:0000313" key="1">
    <source>
        <dbReference type="EMBL" id="MZP29650.1"/>
    </source>
</evidence>
<dbReference type="AlphaFoldDB" id="A0A845L4T4"/>
<dbReference type="EMBL" id="WXEY01000006">
    <property type="protein sequence ID" value="MZP29650.1"/>
    <property type="molecule type" value="Genomic_DNA"/>
</dbReference>
<dbReference type="InterPro" id="IPR014202">
    <property type="entry name" value="Spore_II_R"/>
</dbReference>
<accession>A0A845L4T4</accession>
<proteinExistence type="predicted"/>
<reference evidence="1 2" key="1">
    <citation type="submission" date="2020-01" db="EMBL/GenBank/DDBJ databases">
        <title>Whole-genome sequence of Heliobacterium undosum DSM 13378.</title>
        <authorList>
            <person name="Kyndt J.A."/>
            <person name="Meyer T.E."/>
        </authorList>
    </citation>
    <scope>NUCLEOTIDE SEQUENCE [LARGE SCALE GENOMIC DNA]</scope>
    <source>
        <strain evidence="1 2">DSM 13378</strain>
    </source>
</reference>
<protein>
    <submittedName>
        <fullName evidence="1">Stage II sporulation protein R</fullName>
    </submittedName>
</protein>
<dbReference type="Proteomes" id="UP000463470">
    <property type="component" value="Unassembled WGS sequence"/>
</dbReference>
<keyword evidence="2" id="KW-1185">Reference proteome</keyword>
<evidence type="ECO:0000313" key="2">
    <source>
        <dbReference type="Proteomes" id="UP000463470"/>
    </source>
</evidence>
<dbReference type="RefSeq" id="WP_161257479.1">
    <property type="nucleotide sequence ID" value="NZ_WXEY01000006.1"/>
</dbReference>
<organism evidence="1 2">
    <name type="scientific">Heliomicrobium undosum</name>
    <dbReference type="NCBI Taxonomy" id="121734"/>
    <lineage>
        <taxon>Bacteria</taxon>
        <taxon>Bacillati</taxon>
        <taxon>Bacillota</taxon>
        <taxon>Clostridia</taxon>
        <taxon>Eubacteriales</taxon>
        <taxon>Heliobacteriaceae</taxon>
        <taxon>Heliomicrobium</taxon>
    </lineage>
</organism>
<name>A0A845L4T4_9FIRM</name>
<dbReference type="Pfam" id="PF09551">
    <property type="entry name" value="Spore_II_R"/>
    <property type="match status" value="1"/>
</dbReference>
<gene>
    <name evidence="1" type="primary">spoIIR</name>
    <name evidence="1" type="ORF">GTO91_08030</name>
</gene>
<dbReference type="OrthoDB" id="9793324at2"/>